<feature type="transmembrane region" description="Helical" evidence="1">
    <location>
        <begin position="127"/>
        <end position="145"/>
    </location>
</feature>
<organism evidence="3 4">
    <name type="scientific">Adhaeribacter soli</name>
    <dbReference type="NCBI Taxonomy" id="2607655"/>
    <lineage>
        <taxon>Bacteria</taxon>
        <taxon>Pseudomonadati</taxon>
        <taxon>Bacteroidota</taxon>
        <taxon>Cytophagia</taxon>
        <taxon>Cytophagales</taxon>
        <taxon>Hymenobacteraceae</taxon>
        <taxon>Adhaeribacter</taxon>
    </lineage>
</organism>
<keyword evidence="4" id="KW-1185">Reference proteome</keyword>
<dbReference type="Gene3D" id="2.60.120.260">
    <property type="entry name" value="Galactose-binding domain-like"/>
    <property type="match status" value="1"/>
</dbReference>
<evidence type="ECO:0000259" key="2">
    <source>
        <dbReference type="Pfam" id="PF19830"/>
    </source>
</evidence>
<dbReference type="InterPro" id="IPR046278">
    <property type="entry name" value="DUF6311"/>
</dbReference>
<comment type="caution">
    <text evidence="3">The sequence shown here is derived from an EMBL/GenBank/DDBJ whole genome shotgun (WGS) entry which is preliminary data.</text>
</comment>
<feature type="domain" description="DUF6311" evidence="2">
    <location>
        <begin position="14"/>
        <end position="399"/>
    </location>
</feature>
<name>A0A5N1IUZ9_9BACT</name>
<feature type="transmembrane region" description="Helical" evidence="1">
    <location>
        <begin position="295"/>
        <end position="315"/>
    </location>
</feature>
<feature type="transmembrane region" description="Helical" evidence="1">
    <location>
        <begin position="151"/>
        <end position="169"/>
    </location>
</feature>
<keyword evidence="1" id="KW-0472">Membrane</keyword>
<accession>A0A5N1IUZ9</accession>
<feature type="transmembrane region" description="Helical" evidence="1">
    <location>
        <begin position="374"/>
        <end position="394"/>
    </location>
</feature>
<protein>
    <recommendedName>
        <fullName evidence="2">DUF6311 domain-containing protein</fullName>
    </recommendedName>
</protein>
<feature type="transmembrane region" description="Helical" evidence="1">
    <location>
        <begin position="406"/>
        <end position="422"/>
    </location>
</feature>
<dbReference type="Pfam" id="PF19830">
    <property type="entry name" value="DUF6311"/>
    <property type="match status" value="1"/>
</dbReference>
<dbReference type="AlphaFoldDB" id="A0A5N1IUZ9"/>
<evidence type="ECO:0000256" key="1">
    <source>
        <dbReference type="SAM" id="Phobius"/>
    </source>
</evidence>
<keyword evidence="1" id="KW-0812">Transmembrane</keyword>
<feature type="transmembrane region" description="Helical" evidence="1">
    <location>
        <begin position="98"/>
        <end position="120"/>
    </location>
</feature>
<feature type="transmembrane region" description="Helical" evidence="1">
    <location>
        <begin position="225"/>
        <end position="244"/>
    </location>
</feature>
<feature type="transmembrane region" description="Helical" evidence="1">
    <location>
        <begin position="198"/>
        <end position="213"/>
    </location>
</feature>
<proteinExistence type="predicted"/>
<dbReference type="EMBL" id="VTWT01000007">
    <property type="protein sequence ID" value="KAA9331870.1"/>
    <property type="molecule type" value="Genomic_DNA"/>
</dbReference>
<dbReference type="RefSeq" id="WP_150904479.1">
    <property type="nucleotide sequence ID" value="NZ_VTWT01000007.1"/>
</dbReference>
<reference evidence="3 4" key="1">
    <citation type="submission" date="2019-09" db="EMBL/GenBank/DDBJ databases">
        <title>Genome sequence of Adhaeribacter sp. M2.</title>
        <authorList>
            <person name="Srinivasan S."/>
        </authorList>
    </citation>
    <scope>NUCLEOTIDE SEQUENCE [LARGE SCALE GENOMIC DNA]</scope>
    <source>
        <strain evidence="3 4">M2</strain>
    </source>
</reference>
<keyword evidence="1" id="KW-1133">Transmembrane helix</keyword>
<evidence type="ECO:0000313" key="3">
    <source>
        <dbReference type="EMBL" id="KAA9331870.1"/>
    </source>
</evidence>
<dbReference type="Proteomes" id="UP000326570">
    <property type="component" value="Unassembled WGS sequence"/>
</dbReference>
<feature type="transmembrane region" description="Helical" evidence="1">
    <location>
        <begin position="176"/>
        <end position="192"/>
    </location>
</feature>
<feature type="transmembrane region" description="Helical" evidence="1">
    <location>
        <begin position="335"/>
        <end position="354"/>
    </location>
</feature>
<evidence type="ECO:0000313" key="4">
    <source>
        <dbReference type="Proteomes" id="UP000326570"/>
    </source>
</evidence>
<sequence>MKNRKALLLLIPATLLLLYFLFGNILLHPGQYLFGDIEDGTKNYYTAAYFIKYDQGVWFTGMNYPFGEHITYTDNQPLFSVLLNFIERHITPVSGHTIAIFNNLMLWGMVACAFFLYLILTELKLPPWYALAIAIIIAFLSPQLFRIRAHYALGYTFIIPMAWYLILKIFRQPRKIKWYLIYALAGLLVTLIHPYYALINLLLLLSYVLVYYLQEKKKQKLNYRLLIGIVTAVLVPLLFFQVYMHLTDPVTDRPDTPYGFTAYRTSFKALFFPLEAPLLKYWQAVFGSKEVIWEGYAYVGQTAFIVLLLTLAKFFKYARRKRWKLIFRPVLPAPLRVGLWASVLVLLFALAIPIKWGLQGALDLIPPLKQFRSIGRFAWIFYYIFSVYTAYYLYQVFRNLRFRQKPGLAFTFTGILVAFWAFEGLNNTYQKALSIKKLKVAEAFMGEQGNYTALLNSLNLPAANFQAILPLPYFNVGSEKVSIFRNAEVANEAMKASLNTGLPITTVLLSRTSVSQSLMQLQLLSSPFIPKTILPKYASRKPLLLMVTPDSLLPAEAALVKKARFITQKERIALYQLPLDSLQAAANTIPPLLDGLQKKGNYYVSNQNGAIIRRAFTDGEQQEGLYQTGTLALDQKKTIIIDTLINLPASQAYELTAWAYAMAKNLPTLTVTLTNPDGTLIQESEMRFTSTETMNNWLMGEHTFKVPAGRTQLRITSKSRQALVDDILVRPLNTDVYFYGFPKSILIKNNRPASY</sequence>
<gene>
    <name evidence="3" type="ORF">F0P94_13815</name>
</gene>